<evidence type="ECO:0000256" key="2">
    <source>
        <dbReference type="ARBA" id="ARBA00022614"/>
    </source>
</evidence>
<gene>
    <name evidence="7" type="ORF">C2E20_2386</name>
</gene>
<evidence type="ECO:0000256" key="1">
    <source>
        <dbReference type="ARBA" id="ARBA00004430"/>
    </source>
</evidence>
<keyword evidence="5" id="KW-0472">Membrane</keyword>
<dbReference type="GO" id="GO:0005975">
    <property type="term" value="P:carbohydrate metabolic process"/>
    <property type="evidence" value="ECO:0007669"/>
    <property type="project" value="InterPro"/>
</dbReference>
<dbReference type="InterPro" id="IPR032675">
    <property type="entry name" value="LRR_dom_sf"/>
</dbReference>
<evidence type="ECO:0000313" key="8">
    <source>
        <dbReference type="Proteomes" id="UP000239649"/>
    </source>
</evidence>
<dbReference type="Gene3D" id="3.80.10.10">
    <property type="entry name" value="Ribonuclease Inhibitor"/>
    <property type="match status" value="1"/>
</dbReference>
<dbReference type="EMBL" id="LHPF02000004">
    <property type="protein sequence ID" value="PSC74790.1"/>
    <property type="molecule type" value="Genomic_DNA"/>
</dbReference>
<dbReference type="OrthoDB" id="508839at2759"/>
<keyword evidence="2" id="KW-0433">Leucine-rich repeat</keyword>
<dbReference type="PANTHER" id="PTHR45985:SF3">
    <property type="entry name" value="CHITIN DEACETYLASE-LIKE 4"/>
    <property type="match status" value="1"/>
</dbReference>
<accession>A0A2P6VL49</accession>
<dbReference type="Pfam" id="PF01522">
    <property type="entry name" value="Polysacc_deac_1"/>
    <property type="match status" value="1"/>
</dbReference>
<feature type="domain" description="NodB homology" evidence="6">
    <location>
        <begin position="339"/>
        <end position="432"/>
    </location>
</feature>
<keyword evidence="3" id="KW-0677">Repeat</keyword>
<comment type="caution">
    <text evidence="7">The sequence shown here is derived from an EMBL/GenBank/DDBJ whole genome shotgun (WGS) entry which is preliminary data.</text>
</comment>
<dbReference type="Pfam" id="PF00560">
    <property type="entry name" value="LRR_1"/>
    <property type="match status" value="2"/>
</dbReference>
<dbReference type="SUPFAM" id="SSF88713">
    <property type="entry name" value="Glycoside hydrolase/deacetylase"/>
    <property type="match status" value="1"/>
</dbReference>
<feature type="compositionally biased region" description="Pro residues" evidence="4">
    <location>
        <begin position="185"/>
        <end position="202"/>
    </location>
</feature>
<evidence type="ECO:0000259" key="6">
    <source>
        <dbReference type="Pfam" id="PF01522"/>
    </source>
</evidence>
<dbReference type="CDD" id="cd10919">
    <property type="entry name" value="CE4_CDA_like"/>
    <property type="match status" value="1"/>
</dbReference>
<sequence length="589" mass="62305">MAALQSLDMSSQRLSGTLPAAWGADGALPSLEILFLQGNRLTGPLPPRWANPAALPALTGLDLRRNRLGATLPAAWGAPGALPSLETLYLSANVFEGPLPRWGVDSMPRLKYLYLNQNSLRGSLPPGWGAPAFPRLAVLNLANNSLAGAIPSAWGAPEAFPSLSRAQGLGSLRLDGNAALCGRPPQPLLPLLAPQPPQPPQAPQAQAQPGTSAGTPAGAALDGWAPSVGPSAAPAGAPGPPVAALAAVGGVLAGVAAAVALHVTLKRRRQARLAGRQTPAPLPGPAAVVKASKKAPGGLKVQDTPLFILFSHDDAVNARAYDLVVNKVTKNHKNKNGCRVPATWFGCTKDCDFSCSVARDVHAAGHEMAAHTMNHPDLRPLAYNQIKKEIVGSRDAIVRRGIPKAEVTGFRTPFLSDSPEVRRVLYDNGFRYDSTIGVNGGRNKLWPATLEAGVPYDCDAGGNFCRTWEKHPGMFAVPLYSNGGNSMDYCSDEATGAPRPGCSVYGVLKQAIDDAYNSNRGPVTIGIHSVTTGWLARNAFRKDLNDVLKYALAKKDVWMVTHAQFLDWMEAPVPAKNMTSFMAKYKCVR</sequence>
<dbReference type="InterPro" id="IPR011330">
    <property type="entry name" value="Glyco_hydro/deAcase_b/a-brl"/>
</dbReference>
<dbReference type="InterPro" id="IPR052740">
    <property type="entry name" value="CE4"/>
</dbReference>
<evidence type="ECO:0000313" key="7">
    <source>
        <dbReference type="EMBL" id="PSC74790.1"/>
    </source>
</evidence>
<feature type="region of interest" description="Disordered" evidence="4">
    <location>
        <begin position="185"/>
        <end position="239"/>
    </location>
</feature>
<feature type="compositionally biased region" description="Low complexity" evidence="4">
    <location>
        <begin position="203"/>
        <end position="239"/>
    </location>
</feature>
<dbReference type="GO" id="GO:0016810">
    <property type="term" value="F:hydrolase activity, acting on carbon-nitrogen (but not peptide) bonds"/>
    <property type="evidence" value="ECO:0007669"/>
    <property type="project" value="InterPro"/>
</dbReference>
<dbReference type="InterPro" id="IPR002509">
    <property type="entry name" value="NODB_dom"/>
</dbReference>
<reference evidence="7 8" key="1">
    <citation type="journal article" date="2018" name="Plant J.">
        <title>Genome sequences of Chlorella sorokiniana UTEX 1602 and Micractinium conductrix SAG 241.80: implications to maltose excretion by a green alga.</title>
        <authorList>
            <person name="Arriola M.B."/>
            <person name="Velmurugan N."/>
            <person name="Zhang Y."/>
            <person name="Plunkett M.H."/>
            <person name="Hondzo H."/>
            <person name="Barney B.M."/>
        </authorList>
    </citation>
    <scope>NUCLEOTIDE SEQUENCE [LARGE SCALE GENOMIC DNA]</scope>
    <source>
        <strain evidence="7 8">SAG 241.80</strain>
    </source>
</reference>
<feature type="transmembrane region" description="Helical" evidence="5">
    <location>
        <begin position="242"/>
        <end position="263"/>
    </location>
</feature>
<organism evidence="7 8">
    <name type="scientific">Micractinium conductrix</name>
    <dbReference type="NCBI Taxonomy" id="554055"/>
    <lineage>
        <taxon>Eukaryota</taxon>
        <taxon>Viridiplantae</taxon>
        <taxon>Chlorophyta</taxon>
        <taxon>core chlorophytes</taxon>
        <taxon>Trebouxiophyceae</taxon>
        <taxon>Chlorellales</taxon>
        <taxon>Chlorellaceae</taxon>
        <taxon>Chlorella clade</taxon>
        <taxon>Micractinium</taxon>
    </lineage>
</organism>
<keyword evidence="5" id="KW-0812">Transmembrane</keyword>
<comment type="subcellular location">
    <subcellularLocation>
        <location evidence="1">Cytoplasm</location>
        <location evidence="1">Cytoskeleton</location>
        <location evidence="1">Cilium axoneme</location>
    </subcellularLocation>
</comment>
<protein>
    <recommendedName>
        <fullName evidence="6">NodB homology domain-containing protein</fullName>
    </recommendedName>
</protein>
<evidence type="ECO:0000256" key="4">
    <source>
        <dbReference type="SAM" id="MobiDB-lite"/>
    </source>
</evidence>
<dbReference type="GO" id="GO:0005930">
    <property type="term" value="C:axoneme"/>
    <property type="evidence" value="ECO:0007669"/>
    <property type="project" value="UniProtKB-SubCell"/>
</dbReference>
<dbReference type="SUPFAM" id="SSF52058">
    <property type="entry name" value="L domain-like"/>
    <property type="match status" value="1"/>
</dbReference>
<dbReference type="PANTHER" id="PTHR45985">
    <property type="match status" value="1"/>
</dbReference>
<dbReference type="InterPro" id="IPR003591">
    <property type="entry name" value="Leu-rich_rpt_typical-subtyp"/>
</dbReference>
<keyword evidence="8" id="KW-1185">Reference proteome</keyword>
<keyword evidence="5" id="KW-1133">Transmembrane helix</keyword>
<dbReference type="SMART" id="SM00369">
    <property type="entry name" value="LRR_TYP"/>
    <property type="match status" value="5"/>
</dbReference>
<dbReference type="Proteomes" id="UP000239649">
    <property type="component" value="Unassembled WGS sequence"/>
</dbReference>
<dbReference type="Gene3D" id="3.20.20.370">
    <property type="entry name" value="Glycoside hydrolase/deacetylase"/>
    <property type="match status" value="1"/>
</dbReference>
<dbReference type="AlphaFoldDB" id="A0A2P6VL49"/>
<dbReference type="InterPro" id="IPR001611">
    <property type="entry name" value="Leu-rich_rpt"/>
</dbReference>
<evidence type="ECO:0000256" key="3">
    <source>
        <dbReference type="ARBA" id="ARBA00022737"/>
    </source>
</evidence>
<proteinExistence type="predicted"/>
<evidence type="ECO:0000256" key="5">
    <source>
        <dbReference type="SAM" id="Phobius"/>
    </source>
</evidence>
<name>A0A2P6VL49_9CHLO</name>